<dbReference type="RefSeq" id="WP_252593986.1">
    <property type="nucleotide sequence ID" value="NZ_CP099489.1"/>
</dbReference>
<name>A0ABY4YV18_9MICO</name>
<dbReference type="EMBL" id="CP099489">
    <property type="protein sequence ID" value="USQ80611.1"/>
    <property type="molecule type" value="Genomic_DNA"/>
</dbReference>
<evidence type="ECO:0000313" key="1">
    <source>
        <dbReference type="EMBL" id="USQ80611.1"/>
    </source>
</evidence>
<evidence type="ECO:0008006" key="3">
    <source>
        <dbReference type="Google" id="ProtNLM"/>
    </source>
</evidence>
<dbReference type="Proteomes" id="UP001056455">
    <property type="component" value="Chromosome"/>
</dbReference>
<gene>
    <name evidence="1" type="ORF">NF556_02805</name>
</gene>
<accession>A0ABY4YV18</accession>
<organism evidence="1 2">
    <name type="scientific">Ornithinimicrobium faecis</name>
    <dbReference type="NCBI Taxonomy" id="2934158"/>
    <lineage>
        <taxon>Bacteria</taxon>
        <taxon>Bacillati</taxon>
        <taxon>Actinomycetota</taxon>
        <taxon>Actinomycetes</taxon>
        <taxon>Micrococcales</taxon>
        <taxon>Ornithinimicrobiaceae</taxon>
        <taxon>Ornithinimicrobium</taxon>
    </lineage>
</organism>
<proteinExistence type="predicted"/>
<sequence length="415" mass="45553">MTWPSDEGFHAWWRAATADAVGGGAIGDGPIGGGAIGDRAVGGGGDVAGVFEVDGEHVRLVSGEHLRPGAVYHWVPPEGGVVGSAAWGIGGRPDRRDVYLEYQESANPRRRVVVRVDGLDACGSASATSTLKHLGAEASFVPERDRLLDIEVTLDWLLVQVRARVAPAEAGEQLRVTLRVVGRGLWKPIVAPLLVPLGIPLRHLLTSETEEAADRLTHLDEDPRGNGAPERELARIREGAELIRSRLHEVVRTVDARPFWRGRGQGALQEAFAALPAVGAGWPTVSPAITFGASGRWWDEEQWIFDALIDRNPWRRKRHELVDDQVDLWLSQQELLIEHREKAQAEHAAADVAKGDLSVATAAQFNELMDLSWLASPWSAIRHLVRKAREEDEDLPQLDTDEDARRFLASMLEDL</sequence>
<keyword evidence="2" id="KW-1185">Reference proteome</keyword>
<evidence type="ECO:0000313" key="2">
    <source>
        <dbReference type="Proteomes" id="UP001056455"/>
    </source>
</evidence>
<reference evidence="1" key="1">
    <citation type="submission" date="2022-06" db="EMBL/GenBank/DDBJ databases">
        <title>Ornithinimicrobium HY1793.</title>
        <authorList>
            <person name="Huang Y."/>
        </authorList>
    </citation>
    <scope>NUCLEOTIDE SEQUENCE</scope>
    <source>
        <strain evidence="1">HY1793</strain>
    </source>
</reference>
<protein>
    <recommendedName>
        <fullName evidence="3">ApeA N-terminal domain-containing protein</fullName>
    </recommendedName>
</protein>